<reference evidence="2 3" key="1">
    <citation type="submission" date="2018-12" db="EMBL/GenBank/DDBJ databases">
        <authorList>
            <person name="Sun L."/>
            <person name="Chen Z."/>
        </authorList>
    </citation>
    <scope>NUCLEOTIDE SEQUENCE [LARGE SCALE GENOMIC DNA]</scope>
    <source>
        <strain evidence="2 3">LMG 29736</strain>
    </source>
</reference>
<dbReference type="Proteomes" id="UP000287296">
    <property type="component" value="Unassembled WGS sequence"/>
</dbReference>
<proteinExistence type="predicted"/>
<dbReference type="Proteomes" id="UP000680670">
    <property type="component" value="Unassembled WGS sequence"/>
</dbReference>
<evidence type="ECO:0000313" key="2">
    <source>
        <dbReference type="EMBL" id="RST59561.1"/>
    </source>
</evidence>
<protein>
    <submittedName>
        <fullName evidence="2">Uncharacterized protein</fullName>
    </submittedName>
</protein>
<name>A0A429X8F5_SIMTE</name>
<dbReference type="EMBL" id="QYTW02000009">
    <property type="protein sequence ID" value="RST59561.1"/>
    <property type="molecule type" value="Genomic_DNA"/>
</dbReference>
<dbReference type="AlphaFoldDB" id="A0A429X8F5"/>
<comment type="caution">
    <text evidence="2">The sequence shown here is derived from an EMBL/GenBank/DDBJ whole genome shotgun (WGS) entry which is preliminary data.</text>
</comment>
<keyword evidence="4" id="KW-1185">Reference proteome</keyword>
<dbReference type="RefSeq" id="WP_120116311.1">
    <property type="nucleotide sequence ID" value="NZ_BORJ01000014.1"/>
</dbReference>
<sequence length="59" mass="6997">MKNEESKTRSMDPVIKKCMKHLEIIGADDKTRQIVYMYMKTLEDKLTKVNEKELDHQSP</sequence>
<gene>
    <name evidence="2" type="ORF">D5F11_010655</name>
    <name evidence="1" type="ORF">J6TS1_43160</name>
</gene>
<dbReference type="EMBL" id="BORJ01000014">
    <property type="protein sequence ID" value="GIN98446.1"/>
    <property type="molecule type" value="Genomic_DNA"/>
</dbReference>
<dbReference type="OrthoDB" id="2887538at2"/>
<accession>A0A429X8F5</accession>
<evidence type="ECO:0000313" key="4">
    <source>
        <dbReference type="Proteomes" id="UP000680670"/>
    </source>
</evidence>
<evidence type="ECO:0000313" key="3">
    <source>
        <dbReference type="Proteomes" id="UP000287296"/>
    </source>
</evidence>
<evidence type="ECO:0000313" key="1">
    <source>
        <dbReference type="EMBL" id="GIN98446.1"/>
    </source>
</evidence>
<reference evidence="1 4" key="2">
    <citation type="submission" date="2021-03" db="EMBL/GenBank/DDBJ databases">
        <title>Antimicrobial resistance genes in bacteria isolated from Japanese honey, and their potential for conferring macrolide and lincosamide resistance in the American foulbrood pathogen Paenibacillus larvae.</title>
        <authorList>
            <person name="Okamoto M."/>
            <person name="Kumagai M."/>
            <person name="Kanamori H."/>
            <person name="Takamatsu D."/>
        </authorList>
    </citation>
    <scope>NUCLEOTIDE SEQUENCE [LARGE SCALE GENOMIC DNA]</scope>
    <source>
        <strain evidence="1 4">J6TS1</strain>
    </source>
</reference>
<organism evidence="2 3">
    <name type="scientific">Siminovitchia terrae</name>
    <name type="common">Bacillus terrae</name>
    <dbReference type="NCBI Taxonomy" id="1914933"/>
    <lineage>
        <taxon>Bacteria</taxon>
        <taxon>Bacillati</taxon>
        <taxon>Bacillota</taxon>
        <taxon>Bacilli</taxon>
        <taxon>Bacillales</taxon>
        <taxon>Bacillaceae</taxon>
        <taxon>Siminovitchia</taxon>
    </lineage>
</organism>